<evidence type="ECO:0000313" key="2">
    <source>
        <dbReference type="Proteomes" id="UP001518989"/>
    </source>
</evidence>
<dbReference type="Proteomes" id="UP001518989">
    <property type="component" value="Unassembled WGS sequence"/>
</dbReference>
<organism evidence="1 2">
    <name type="scientific">Roseomonas haemaphysalidis</name>
    <dbReference type="NCBI Taxonomy" id="2768162"/>
    <lineage>
        <taxon>Bacteria</taxon>
        <taxon>Pseudomonadati</taxon>
        <taxon>Pseudomonadota</taxon>
        <taxon>Alphaproteobacteria</taxon>
        <taxon>Acetobacterales</taxon>
        <taxon>Roseomonadaceae</taxon>
        <taxon>Roseomonas</taxon>
    </lineage>
</organism>
<dbReference type="RefSeq" id="WP_207416231.1">
    <property type="nucleotide sequence ID" value="NZ_CP061177.1"/>
</dbReference>
<accession>A0ABS3KMX4</accession>
<evidence type="ECO:0000313" key="1">
    <source>
        <dbReference type="EMBL" id="MBO1078795.1"/>
    </source>
</evidence>
<protein>
    <submittedName>
        <fullName evidence="1">Glycosyltransferase</fullName>
    </submittedName>
</protein>
<sequence>MSRRPQLLWSVVPDGRAQGSWNRITSAVTGVGPGTILYAVLQDAAGAPLADNLYLGTPDRNAEILCFVPRETAQVRLYAVGPAAVAVRAAAPAFRPFSRLRSALRLLRQAPPAALAGLTRAAGWRPRPLLRELRLLLAATFRAAYSEPRGYDSWVAMFDTWGPDDLPAAGPGTIGYLVLARQAGTPALQATLDSIARQHCGAPHAVALAADGAGVAEAVAALGTGYVGVLQAGEVLPDHATLLAGAQLRRLGEPGIAIADEDDLDPDGRRQAPRFKPVPGHVTMLSGILSRGLWLVRRELLQGHAALSPDRVGWAEALRLGLWLDRYRAGQGGGDARIPFILTHRRPDAEAAPAAVLAELVGQHLARGGPGIVPRPTWPIGFALRDGAAPGGKVTAIVPSTLRAPHSLACIRAVLQGTDYPLLEVEVAVMQPGPLDAVQKAAAASLAGFANAAVATLAAPRFNFSTVNNHVAARTRGEFILLLNDDVSPIRPDWLRWMVAFMDDPKVGAVGARLLYPAGSVQHGGVIMGLSGLCDHAHRFLPGDQPGYMDRAVLAQEMSVVTGACLLVRRTLFERVGGLDEGYPSAFNDVDFALRIGETGHSVVYAAQAELHHHELQTYGSHYAGERSAFQEAEVQRMRRRWAAVTAADPFHNPNLGLVAGREWQPAFPPRVGDEPG</sequence>
<dbReference type="EMBL" id="JACTNG010000003">
    <property type="protein sequence ID" value="MBO1078795.1"/>
    <property type="molecule type" value="Genomic_DNA"/>
</dbReference>
<dbReference type="Gene3D" id="3.90.550.10">
    <property type="entry name" value="Spore Coat Polysaccharide Biosynthesis Protein SpsA, Chain A"/>
    <property type="match status" value="1"/>
</dbReference>
<dbReference type="SUPFAM" id="SSF53448">
    <property type="entry name" value="Nucleotide-diphospho-sugar transferases"/>
    <property type="match status" value="1"/>
</dbReference>
<name>A0ABS3KMX4_9PROT</name>
<dbReference type="InterPro" id="IPR029044">
    <property type="entry name" value="Nucleotide-diphossugar_trans"/>
</dbReference>
<comment type="caution">
    <text evidence="1">The sequence shown here is derived from an EMBL/GenBank/DDBJ whole genome shotgun (WGS) entry which is preliminary data.</text>
</comment>
<keyword evidence="2" id="KW-1185">Reference proteome</keyword>
<reference evidence="1 2" key="1">
    <citation type="submission" date="2020-09" db="EMBL/GenBank/DDBJ databases">
        <title>Roseomonas.</title>
        <authorList>
            <person name="Zhu W."/>
        </authorList>
    </citation>
    <scope>NUCLEOTIDE SEQUENCE [LARGE SCALE GENOMIC DNA]</scope>
    <source>
        <strain evidence="1 2">573</strain>
    </source>
</reference>
<proteinExistence type="predicted"/>
<dbReference type="Pfam" id="PF13641">
    <property type="entry name" value="Glyco_tranf_2_3"/>
    <property type="match status" value="1"/>
</dbReference>
<dbReference type="PANTHER" id="PTHR43179">
    <property type="entry name" value="RHAMNOSYLTRANSFERASE WBBL"/>
    <property type="match status" value="1"/>
</dbReference>
<dbReference type="PANTHER" id="PTHR43179:SF7">
    <property type="entry name" value="RHAMNOSYLTRANSFERASE WBBL"/>
    <property type="match status" value="1"/>
</dbReference>
<gene>
    <name evidence="1" type="ORF">IAI61_07125</name>
</gene>